<keyword evidence="1" id="KW-0812">Transmembrane</keyword>
<evidence type="ECO:0000313" key="2">
    <source>
        <dbReference type="EMBL" id="ATL46593.1"/>
    </source>
</evidence>
<dbReference type="OrthoDB" id="673119at2"/>
<keyword evidence="1" id="KW-1133">Transmembrane helix</keyword>
<feature type="transmembrane region" description="Helical" evidence="1">
    <location>
        <begin position="33"/>
        <end position="52"/>
    </location>
</feature>
<evidence type="ECO:0000256" key="1">
    <source>
        <dbReference type="SAM" id="Phobius"/>
    </source>
</evidence>
<feature type="transmembrane region" description="Helical" evidence="1">
    <location>
        <begin position="64"/>
        <end position="82"/>
    </location>
</feature>
<dbReference type="AlphaFoldDB" id="A0A291QRS1"/>
<accession>A0A291QRS1</accession>
<name>A0A291QRS1_9BACT</name>
<organism evidence="2 3">
    <name type="scientific">Chitinophaga caeni</name>
    <dbReference type="NCBI Taxonomy" id="2029983"/>
    <lineage>
        <taxon>Bacteria</taxon>
        <taxon>Pseudomonadati</taxon>
        <taxon>Bacteroidota</taxon>
        <taxon>Chitinophagia</taxon>
        <taxon>Chitinophagales</taxon>
        <taxon>Chitinophagaceae</taxon>
        <taxon>Chitinophaga</taxon>
    </lineage>
</organism>
<proteinExistence type="predicted"/>
<dbReference type="EMBL" id="CP023777">
    <property type="protein sequence ID" value="ATL46593.1"/>
    <property type="molecule type" value="Genomic_DNA"/>
</dbReference>
<reference evidence="2 3" key="1">
    <citation type="submission" date="2017-10" db="EMBL/GenBank/DDBJ databases">
        <title>Paenichitinophaga pekingensis gen. nov., sp. nov., isolated from activated sludge.</title>
        <authorList>
            <person name="Jin D."/>
            <person name="Kong X."/>
            <person name="Deng Y."/>
            <person name="Bai Z."/>
        </authorList>
    </citation>
    <scope>NUCLEOTIDE SEQUENCE [LARGE SCALE GENOMIC DNA]</scope>
    <source>
        <strain evidence="2 3">13</strain>
    </source>
</reference>
<gene>
    <name evidence="2" type="ORF">COR50_05025</name>
</gene>
<keyword evidence="3" id="KW-1185">Reference proteome</keyword>
<protein>
    <submittedName>
        <fullName evidence="2">Uncharacterized protein</fullName>
    </submittedName>
</protein>
<dbReference type="KEGG" id="cbae:COR50_05025"/>
<keyword evidence="1" id="KW-0472">Membrane</keyword>
<dbReference type="RefSeq" id="WP_098192981.1">
    <property type="nucleotide sequence ID" value="NZ_CP023777.1"/>
</dbReference>
<evidence type="ECO:0000313" key="3">
    <source>
        <dbReference type="Proteomes" id="UP000220133"/>
    </source>
</evidence>
<dbReference type="Proteomes" id="UP000220133">
    <property type="component" value="Chromosome"/>
</dbReference>
<sequence length="95" mass="11582">MEENHHNPFEQEERRPPFDMKTFHYFANIIKTIFYGFFVMMAGIFFGLYLGYGDPKYSTPKLMTIFYVVYGIVFLAYLFFVFKMWRKHHKEHISS</sequence>